<comment type="cofactor">
    <cofactor evidence="1">
        <name>Mg(2+)</name>
        <dbReference type="ChEBI" id="CHEBI:18420"/>
    </cofactor>
</comment>
<evidence type="ECO:0000256" key="1">
    <source>
        <dbReference type="ARBA" id="ARBA00001946"/>
    </source>
</evidence>
<evidence type="ECO:0000256" key="2">
    <source>
        <dbReference type="ARBA" id="ARBA00022801"/>
    </source>
</evidence>
<keyword evidence="4" id="KW-1185">Reference proteome</keyword>
<evidence type="ECO:0000313" key="4">
    <source>
        <dbReference type="Proteomes" id="UP001189429"/>
    </source>
</evidence>
<dbReference type="SUPFAM" id="SSF55811">
    <property type="entry name" value="Nudix"/>
    <property type="match status" value="1"/>
</dbReference>
<accession>A0ABN9WNX5</accession>
<name>A0ABN9WNX5_9DINO</name>
<dbReference type="EMBL" id="CAUYUJ010018841">
    <property type="protein sequence ID" value="CAK0886736.1"/>
    <property type="molecule type" value="Genomic_DNA"/>
</dbReference>
<gene>
    <name evidence="3" type="ORF">PCOR1329_LOCUS68012</name>
</gene>
<dbReference type="PANTHER" id="PTHR11839:SF18">
    <property type="entry name" value="NUDIX HYDROLASE DOMAIN-CONTAINING PROTEIN"/>
    <property type="match status" value="1"/>
</dbReference>
<evidence type="ECO:0000313" key="3">
    <source>
        <dbReference type="EMBL" id="CAK0886736.1"/>
    </source>
</evidence>
<reference evidence="3" key="1">
    <citation type="submission" date="2023-10" db="EMBL/GenBank/DDBJ databases">
        <authorList>
            <person name="Chen Y."/>
            <person name="Shah S."/>
            <person name="Dougan E. K."/>
            <person name="Thang M."/>
            <person name="Chan C."/>
        </authorList>
    </citation>
    <scope>NUCLEOTIDE SEQUENCE [LARGE SCALE GENOMIC DNA]</scope>
</reference>
<dbReference type="Gene3D" id="3.90.79.10">
    <property type="entry name" value="Nucleoside Triphosphate Pyrophosphohydrolase"/>
    <property type="match status" value="1"/>
</dbReference>
<organism evidence="3 4">
    <name type="scientific">Prorocentrum cordatum</name>
    <dbReference type="NCBI Taxonomy" id="2364126"/>
    <lineage>
        <taxon>Eukaryota</taxon>
        <taxon>Sar</taxon>
        <taxon>Alveolata</taxon>
        <taxon>Dinophyceae</taxon>
        <taxon>Prorocentrales</taxon>
        <taxon>Prorocentraceae</taxon>
        <taxon>Prorocentrum</taxon>
    </lineage>
</organism>
<comment type="caution">
    <text evidence="3">The sequence shown here is derived from an EMBL/GenBank/DDBJ whole genome shotgun (WGS) entry which is preliminary data.</text>
</comment>
<proteinExistence type="predicted"/>
<keyword evidence="2" id="KW-0378">Hydrolase</keyword>
<dbReference type="InterPro" id="IPR015797">
    <property type="entry name" value="NUDIX_hydrolase-like_dom_sf"/>
</dbReference>
<dbReference type="PANTHER" id="PTHR11839">
    <property type="entry name" value="UDP/ADP-SUGAR PYROPHOSPHATASE"/>
    <property type="match status" value="1"/>
</dbReference>
<sequence>MRAALAREPGAPAPLGRAVRAGAIAGGRTPARPRLAVSLRAPFPHASWPGRAARAAAARRAVGVGGRAGAAGASLQPLAMVGAGAAALARCAIAGREVPVTAHSGIDAAEAIKSRMFRDWAAAVGRDPRLDVRGVHLQSVDMFGQRVGFLKLVADVSVGGQRVPGVVFMRGGSVAVLVVLECEGEEHTVLVRQPRVPVSDGARTRISPFQSVRSRRVLERSEKAAALDTAPRSVGSQRFPICSHRILCLSWLRLTVGSSDVPEIPAGMMDASGRFAGVAASELREECGLLISEEELVDLTASPTGRGLPRPAAVPGAATSSCALMLFRGAGCRPTGSRRLAAGPAGGAGCGRRGSSSRSR</sequence>
<dbReference type="Proteomes" id="UP001189429">
    <property type="component" value="Unassembled WGS sequence"/>
</dbReference>
<protein>
    <recommendedName>
        <fullName evidence="5">Nudix hydrolase domain-containing protein</fullName>
    </recommendedName>
</protein>
<evidence type="ECO:0008006" key="5">
    <source>
        <dbReference type="Google" id="ProtNLM"/>
    </source>
</evidence>